<dbReference type="InterPro" id="IPR043502">
    <property type="entry name" value="DNA/RNA_pol_sf"/>
</dbReference>
<name>A0ABC9YIK1_GRUJA</name>
<sequence>MQKDYSCQTGEWIAAWLLCCWDSGTNILQLEGREAQQLGSLARNWGIERGIGKEAAICSLWRRLLSSVRARYPFKEDLANYQGKWTTTDKGIQYLRELAVLEVIYDDLYNDEISKDPDDVLCIWAMWRKEEERDDRVYWTVWIRWPGTSDPEKYKAWVDTGAQCTLVPSGYRGTEPIRISGVTGGCQELSVLEAEVSLTADKWEKHPIVTGPEAPCILGIDYLRRGYFKDPKGYRWAFVEVTVNTKMKMLSTLPGLLEDPSVVGLLRVEKQRVPIATMTVQRWQYHIIQDFLVPIHDLICQLESKAVTSKTRSPFSSPIWPVQKSDREWRLTVDYRGLNEVMPPLSAAIQGHARNPIQTGVEGSQVETIRSGKLLCGVLHNKSQKPLKEKVPGSIAQLKCIYTNARSTGNKQEELEAIVQLENYDIVAITETWWDDSHNWSAAMDGYKLFRRDRQGRRGGGVALYVRECFDCLELDDGDDKVKCLWVRMRGKANKADILLGVCYRPSNQDEEADEIFYKQLGEVS</sequence>
<dbReference type="PANTHER" id="PTHR33395">
    <property type="entry name" value="TRANSCRIPTASE, PUTATIVE-RELATED-RELATED"/>
    <property type="match status" value="1"/>
</dbReference>
<evidence type="ECO:0000259" key="1">
    <source>
        <dbReference type="Pfam" id="PF03372"/>
    </source>
</evidence>
<dbReference type="InterPro" id="IPR005135">
    <property type="entry name" value="Endo/exonuclease/phosphatase"/>
</dbReference>
<reference evidence="2 3" key="1">
    <citation type="submission" date="2024-06" db="EMBL/GenBank/DDBJ databases">
        <title>The draft genome of Grus japonensis, version 3.</title>
        <authorList>
            <person name="Nabeshima K."/>
            <person name="Suzuki S."/>
            <person name="Onuma M."/>
        </authorList>
    </citation>
    <scope>NUCLEOTIDE SEQUENCE [LARGE SCALE GENOMIC DNA]</scope>
    <source>
        <strain evidence="2 3">451A</strain>
    </source>
</reference>
<dbReference type="InterPro" id="IPR036691">
    <property type="entry name" value="Endo/exonu/phosph_ase_sf"/>
</dbReference>
<dbReference type="Gene3D" id="3.10.10.10">
    <property type="entry name" value="HIV Type 1 Reverse Transcriptase, subunit A, domain 1"/>
    <property type="match status" value="1"/>
</dbReference>
<feature type="domain" description="Endonuclease/exonuclease/phosphatase" evidence="1">
    <location>
        <begin position="408"/>
        <end position="476"/>
    </location>
</feature>
<dbReference type="Pfam" id="PF03372">
    <property type="entry name" value="Exo_endo_phos"/>
    <property type="match status" value="1"/>
</dbReference>
<dbReference type="EMBL" id="BAAFJT010000321">
    <property type="protein sequence ID" value="GAB0209890.1"/>
    <property type="molecule type" value="Genomic_DNA"/>
</dbReference>
<gene>
    <name evidence="2" type="ORF">GRJ2_003454700</name>
</gene>
<evidence type="ECO:0000313" key="2">
    <source>
        <dbReference type="EMBL" id="GAB0209890.1"/>
    </source>
</evidence>
<dbReference type="SUPFAM" id="SSF56219">
    <property type="entry name" value="DNase I-like"/>
    <property type="match status" value="1"/>
</dbReference>
<accession>A0ABC9YIK1</accession>
<comment type="caution">
    <text evidence="2">The sequence shown here is derived from an EMBL/GenBank/DDBJ whole genome shotgun (WGS) entry which is preliminary data.</text>
</comment>
<organism evidence="2 3">
    <name type="scientific">Grus japonensis</name>
    <name type="common">Japanese crane</name>
    <name type="synonym">Red-crowned crane</name>
    <dbReference type="NCBI Taxonomy" id="30415"/>
    <lineage>
        <taxon>Eukaryota</taxon>
        <taxon>Metazoa</taxon>
        <taxon>Chordata</taxon>
        <taxon>Craniata</taxon>
        <taxon>Vertebrata</taxon>
        <taxon>Euteleostomi</taxon>
        <taxon>Archelosauria</taxon>
        <taxon>Archosauria</taxon>
        <taxon>Dinosauria</taxon>
        <taxon>Saurischia</taxon>
        <taxon>Theropoda</taxon>
        <taxon>Coelurosauria</taxon>
        <taxon>Aves</taxon>
        <taxon>Neognathae</taxon>
        <taxon>Neoaves</taxon>
        <taxon>Gruiformes</taxon>
        <taxon>Gruidae</taxon>
        <taxon>Grus</taxon>
    </lineage>
</organism>
<dbReference type="SUPFAM" id="SSF56672">
    <property type="entry name" value="DNA/RNA polymerases"/>
    <property type="match status" value="1"/>
</dbReference>
<dbReference type="AlphaFoldDB" id="A0ABC9YIK1"/>
<dbReference type="Proteomes" id="UP001623348">
    <property type="component" value="Unassembled WGS sequence"/>
</dbReference>
<keyword evidence="3" id="KW-1185">Reference proteome</keyword>
<proteinExistence type="predicted"/>
<dbReference type="SUPFAM" id="SSF50630">
    <property type="entry name" value="Acid proteases"/>
    <property type="match status" value="1"/>
</dbReference>
<dbReference type="Gene3D" id="3.60.10.10">
    <property type="entry name" value="Endonuclease/exonuclease/phosphatase"/>
    <property type="match status" value="1"/>
</dbReference>
<dbReference type="PANTHER" id="PTHR33395:SF22">
    <property type="entry name" value="REVERSE TRANSCRIPTASE DOMAIN-CONTAINING PROTEIN"/>
    <property type="match status" value="1"/>
</dbReference>
<protein>
    <recommendedName>
        <fullName evidence="1">Endonuclease/exonuclease/phosphatase domain-containing protein</fullName>
    </recommendedName>
</protein>
<dbReference type="InterPro" id="IPR021109">
    <property type="entry name" value="Peptidase_aspartic_dom_sf"/>
</dbReference>
<evidence type="ECO:0000313" key="3">
    <source>
        <dbReference type="Proteomes" id="UP001623348"/>
    </source>
</evidence>